<dbReference type="SUPFAM" id="SSF46689">
    <property type="entry name" value="Homeodomain-like"/>
    <property type="match status" value="2"/>
</dbReference>
<dbReference type="SMART" id="SM00342">
    <property type="entry name" value="HTH_ARAC"/>
    <property type="match status" value="1"/>
</dbReference>
<dbReference type="InterPro" id="IPR010499">
    <property type="entry name" value="AraC_E-bd"/>
</dbReference>
<dbReference type="PANTHER" id="PTHR40055:SF1">
    <property type="entry name" value="TRANSCRIPTIONAL REGULATOR YGIV-RELATED"/>
    <property type="match status" value="1"/>
</dbReference>
<protein>
    <submittedName>
        <fullName evidence="5">AraC family transcriptional regulator</fullName>
    </submittedName>
</protein>
<dbReference type="Proteomes" id="UP000501991">
    <property type="component" value="Chromosome"/>
</dbReference>
<evidence type="ECO:0000256" key="2">
    <source>
        <dbReference type="ARBA" id="ARBA00023125"/>
    </source>
</evidence>
<proteinExistence type="predicted"/>
<dbReference type="PROSITE" id="PS01124">
    <property type="entry name" value="HTH_ARAC_FAMILY_2"/>
    <property type="match status" value="1"/>
</dbReference>
<dbReference type="InterPro" id="IPR050908">
    <property type="entry name" value="SmbC-like"/>
</dbReference>
<evidence type="ECO:0000313" key="5">
    <source>
        <dbReference type="EMBL" id="QID19344.1"/>
    </source>
</evidence>
<evidence type="ECO:0000259" key="4">
    <source>
        <dbReference type="PROSITE" id="PS01124"/>
    </source>
</evidence>
<dbReference type="EMBL" id="CP048836">
    <property type="protein sequence ID" value="QID19344.1"/>
    <property type="molecule type" value="Genomic_DNA"/>
</dbReference>
<accession>A0A6C1BAP7</accession>
<dbReference type="InterPro" id="IPR029442">
    <property type="entry name" value="GyrI-like"/>
</dbReference>
<evidence type="ECO:0000256" key="3">
    <source>
        <dbReference type="ARBA" id="ARBA00023163"/>
    </source>
</evidence>
<dbReference type="SUPFAM" id="SSF55136">
    <property type="entry name" value="Probable bacterial effector-binding domain"/>
    <property type="match status" value="1"/>
</dbReference>
<dbReference type="InterPro" id="IPR018060">
    <property type="entry name" value="HTH_AraC"/>
</dbReference>
<dbReference type="InterPro" id="IPR011256">
    <property type="entry name" value="Reg_factor_effector_dom_sf"/>
</dbReference>
<dbReference type="InterPro" id="IPR009057">
    <property type="entry name" value="Homeodomain-like_sf"/>
</dbReference>
<dbReference type="Pfam" id="PF12833">
    <property type="entry name" value="HTH_18"/>
    <property type="match status" value="1"/>
</dbReference>
<sequence>MAPPQLIRRMTRVIEFLYAHLDDDLSLDRVAEVAHVSTCHFHRLYRALTGETLAETVRRLRFHRSARELLDADRPLGQVARRAGYGSPEAFSRAFKRHFGIPPGAYRALRQSWAAPTLHLNPEPFDMDDIRIDTLPALDLVGIRHRGDYMGIGQAFDRLCLWAGPKGMLGPHVRLLGAYWDDPAVVARSDLRSAACLGAPTDAAEGEVMPLRMAAGPYACLIHVGPYAELEAAYQRVFAWIAREGHELAEAPCFEEYLNDPASTPPLALRTRIMVPLLG</sequence>
<dbReference type="Gene3D" id="1.10.10.60">
    <property type="entry name" value="Homeodomain-like"/>
    <property type="match status" value="2"/>
</dbReference>
<keyword evidence="1" id="KW-0805">Transcription regulation</keyword>
<keyword evidence="6" id="KW-1185">Reference proteome</keyword>
<evidence type="ECO:0000256" key="1">
    <source>
        <dbReference type="ARBA" id="ARBA00023015"/>
    </source>
</evidence>
<dbReference type="PANTHER" id="PTHR40055">
    <property type="entry name" value="TRANSCRIPTIONAL REGULATOR YGIV-RELATED"/>
    <property type="match status" value="1"/>
</dbReference>
<organism evidence="5 6">
    <name type="scientific">Nitrogeniibacter mangrovi</name>
    <dbReference type="NCBI Taxonomy" id="2016596"/>
    <lineage>
        <taxon>Bacteria</taxon>
        <taxon>Pseudomonadati</taxon>
        <taxon>Pseudomonadota</taxon>
        <taxon>Betaproteobacteria</taxon>
        <taxon>Rhodocyclales</taxon>
        <taxon>Zoogloeaceae</taxon>
        <taxon>Nitrogeniibacter</taxon>
    </lineage>
</organism>
<dbReference type="GO" id="GO:0043565">
    <property type="term" value="F:sequence-specific DNA binding"/>
    <property type="evidence" value="ECO:0007669"/>
    <property type="project" value="InterPro"/>
</dbReference>
<evidence type="ECO:0000313" key="6">
    <source>
        <dbReference type="Proteomes" id="UP000501991"/>
    </source>
</evidence>
<dbReference type="Gene3D" id="3.20.80.10">
    <property type="entry name" value="Regulatory factor, effector binding domain"/>
    <property type="match status" value="1"/>
</dbReference>
<keyword evidence="2" id="KW-0238">DNA-binding</keyword>
<dbReference type="AlphaFoldDB" id="A0A6C1BAP7"/>
<keyword evidence="3" id="KW-0804">Transcription</keyword>
<dbReference type="RefSeq" id="WP_173767854.1">
    <property type="nucleotide sequence ID" value="NZ_CP048836.1"/>
</dbReference>
<dbReference type="KEGG" id="azq:G3580_18015"/>
<name>A0A6C1BAP7_9RHOO</name>
<dbReference type="GO" id="GO:0003700">
    <property type="term" value="F:DNA-binding transcription factor activity"/>
    <property type="evidence" value="ECO:0007669"/>
    <property type="project" value="InterPro"/>
</dbReference>
<reference evidence="5 6" key="1">
    <citation type="submission" date="2020-02" db="EMBL/GenBank/DDBJ databases">
        <title>Nitrogenibacter mangrovi gen. nov., sp. nov. isolated from mangrove sediment, a denitrifying betaproteobacterium.</title>
        <authorList>
            <person name="Liao H."/>
            <person name="Tian Y."/>
        </authorList>
    </citation>
    <scope>NUCLEOTIDE SEQUENCE [LARGE SCALE GENOMIC DNA]</scope>
    <source>
        <strain evidence="5 6">M9-3-2</strain>
    </source>
</reference>
<dbReference type="InterPro" id="IPR020449">
    <property type="entry name" value="Tscrpt_reg_AraC-type_HTH"/>
</dbReference>
<gene>
    <name evidence="5" type="ORF">G3580_18015</name>
</gene>
<dbReference type="PRINTS" id="PR00032">
    <property type="entry name" value="HTHARAC"/>
</dbReference>
<feature type="domain" description="HTH araC/xylS-type" evidence="4">
    <location>
        <begin position="11"/>
        <end position="109"/>
    </location>
</feature>
<dbReference type="Pfam" id="PF06445">
    <property type="entry name" value="GyrI-like"/>
    <property type="match status" value="1"/>
</dbReference>
<dbReference type="SMART" id="SM00871">
    <property type="entry name" value="AraC_E_bind"/>
    <property type="match status" value="1"/>
</dbReference>